<gene>
    <name evidence="3" type="ORF">QBC47DRAFT_436792</name>
</gene>
<evidence type="ECO:0000256" key="1">
    <source>
        <dbReference type="SAM" id="MobiDB-lite"/>
    </source>
</evidence>
<protein>
    <submittedName>
        <fullName evidence="3">Uncharacterized protein</fullName>
    </submittedName>
</protein>
<dbReference type="Proteomes" id="UP001239445">
    <property type="component" value="Unassembled WGS sequence"/>
</dbReference>
<sequence length="444" mass="49404">MSRPNANPPNDGGSDQSNTSDPNSTIVGIFSILVAFAALTVAALADWEKVSRRVQLVWRWALAWAEPTREKCYEILFDDIRDGAVHQCQFPPLCHQTMHRAGPECWNNTMLDVFNQFKGLGGKDHPLSATQPRVDKDPELPPEKPYLRLDWNLVFAFMVMATDPAYQPPSLPQILSRSGDDKVLRIQYRAGDVQLDFSRVKRKGNSGGGGGYLLTLHVNGRLRNTDLSKSTLERILRGEPPLYQDPAAGPIPSIRPGNSGDIKRGGWVAALGFDAPSGSTTEDRVQALFLPLYNHHEVERHPGRGGLFWRSIRRLSLIAKNRLLPCYPACREIIDRAVEALDGMQQDGTDTGVRQIFPEVARDVPFSDEDKRNIIALFNGSTRLSQSDRDALHAQFGADIDRVLVAAVRGAMYCAAYVKNEGREMNVLFADLQKSTSEIWLRGC</sequence>
<proteinExistence type="predicted"/>
<feature type="region of interest" description="Disordered" evidence="1">
    <location>
        <begin position="1"/>
        <end position="21"/>
    </location>
</feature>
<comment type="caution">
    <text evidence="3">The sequence shown here is derived from an EMBL/GenBank/DDBJ whole genome shotgun (WGS) entry which is preliminary data.</text>
</comment>
<keyword evidence="2" id="KW-0472">Membrane</keyword>
<dbReference type="EMBL" id="MU839828">
    <property type="protein sequence ID" value="KAK1759189.1"/>
    <property type="molecule type" value="Genomic_DNA"/>
</dbReference>
<reference evidence="3" key="1">
    <citation type="submission" date="2023-06" db="EMBL/GenBank/DDBJ databases">
        <title>Genome-scale phylogeny and comparative genomics of the fungal order Sordariales.</title>
        <authorList>
            <consortium name="Lawrence Berkeley National Laboratory"/>
            <person name="Hensen N."/>
            <person name="Bonometti L."/>
            <person name="Westerberg I."/>
            <person name="Brannstrom I.O."/>
            <person name="Guillou S."/>
            <person name="Cros-Aarteil S."/>
            <person name="Calhoun S."/>
            <person name="Haridas S."/>
            <person name="Kuo A."/>
            <person name="Mondo S."/>
            <person name="Pangilinan J."/>
            <person name="Riley R."/>
            <person name="Labutti K."/>
            <person name="Andreopoulos B."/>
            <person name="Lipzen A."/>
            <person name="Chen C."/>
            <person name="Yanf M."/>
            <person name="Daum C."/>
            <person name="Ng V."/>
            <person name="Clum A."/>
            <person name="Steindorff A."/>
            <person name="Ohm R."/>
            <person name="Martin F."/>
            <person name="Silar P."/>
            <person name="Natvig D."/>
            <person name="Lalanne C."/>
            <person name="Gautier V."/>
            <person name="Ament-Velasquez S.L."/>
            <person name="Kruys A."/>
            <person name="Hutchinson M.I."/>
            <person name="Powell A.J."/>
            <person name="Barry K."/>
            <person name="Miller A.N."/>
            <person name="Grigoriev I.V."/>
            <person name="Debuchy R."/>
            <person name="Gladieux P."/>
            <person name="Thoren M.H."/>
            <person name="Johannesson H."/>
        </authorList>
    </citation>
    <scope>NUCLEOTIDE SEQUENCE</scope>
    <source>
        <strain evidence="3">PSN4</strain>
    </source>
</reference>
<feature type="transmembrane region" description="Helical" evidence="2">
    <location>
        <begin position="26"/>
        <end position="45"/>
    </location>
</feature>
<name>A0AAJ0BJ20_9PEZI</name>
<organism evidence="3 4">
    <name type="scientific">Echria macrotheca</name>
    <dbReference type="NCBI Taxonomy" id="438768"/>
    <lineage>
        <taxon>Eukaryota</taxon>
        <taxon>Fungi</taxon>
        <taxon>Dikarya</taxon>
        <taxon>Ascomycota</taxon>
        <taxon>Pezizomycotina</taxon>
        <taxon>Sordariomycetes</taxon>
        <taxon>Sordariomycetidae</taxon>
        <taxon>Sordariales</taxon>
        <taxon>Schizotheciaceae</taxon>
        <taxon>Echria</taxon>
    </lineage>
</organism>
<keyword evidence="2" id="KW-1133">Transmembrane helix</keyword>
<keyword evidence="2" id="KW-0812">Transmembrane</keyword>
<dbReference type="AlphaFoldDB" id="A0AAJ0BJ20"/>
<evidence type="ECO:0000313" key="3">
    <source>
        <dbReference type="EMBL" id="KAK1759189.1"/>
    </source>
</evidence>
<keyword evidence="4" id="KW-1185">Reference proteome</keyword>
<accession>A0AAJ0BJ20</accession>
<evidence type="ECO:0000256" key="2">
    <source>
        <dbReference type="SAM" id="Phobius"/>
    </source>
</evidence>
<evidence type="ECO:0000313" key="4">
    <source>
        <dbReference type="Proteomes" id="UP001239445"/>
    </source>
</evidence>